<organism evidence="1 2">
    <name type="scientific">Lactococcus lactis subsp. cremoris</name>
    <name type="common">Streptococcus cremoris</name>
    <dbReference type="NCBI Taxonomy" id="1359"/>
    <lineage>
        <taxon>Bacteria</taxon>
        <taxon>Bacillati</taxon>
        <taxon>Bacillota</taxon>
        <taxon>Bacilli</taxon>
        <taxon>Lactobacillales</taxon>
        <taxon>Streptococcaceae</taxon>
        <taxon>Lactococcus</taxon>
    </lineage>
</organism>
<protein>
    <recommendedName>
        <fullName evidence="3">DUF2974 domain-containing protein</fullName>
    </recommendedName>
</protein>
<gene>
    <name evidence="1" type="ORF">RF668_06915</name>
</gene>
<evidence type="ECO:0000313" key="1">
    <source>
        <dbReference type="EMBL" id="WMX69630.1"/>
    </source>
</evidence>
<dbReference type="AlphaFoldDB" id="A0AAX4A794"/>
<sequence>MSINDLRDLNQKAYNVDPQFQGTTVVSHKPQEGETNIIKTYSGDGEHFYQIVATDCDNSLFGGSYRGMAVAPITKDFPEGDPNQVIIVSAGTNPKDWKNLASAFDEWVGFQSDQLSSAQAFLKRVQEKYTVTQLTGYSQGGYMLKVGAEAHIPTTVFNGWFRYADLTKAERDYIESHREMFVNFRHTNDDTVRYLDANMVGDDLGTIVWIDGSSHDLSSWNFDSKGNLIDEKGHVYKLPKNVDVEKSIEGMGKQFEVQMSLLSDLRTRFTASGGGLSSSEKIYLDDAQALAIVSTASLSWQ</sequence>
<dbReference type="SUPFAM" id="SSF53474">
    <property type="entry name" value="alpha/beta-Hydrolases"/>
    <property type="match status" value="1"/>
</dbReference>
<proteinExistence type="predicted"/>
<dbReference type="InterPro" id="IPR029058">
    <property type="entry name" value="AB_hydrolase_fold"/>
</dbReference>
<name>A0AAX4A794_LACLC</name>
<reference evidence="1" key="2">
    <citation type="submission" date="2023-09" db="EMBL/GenBank/DDBJ databases">
        <authorList>
            <person name="Kim T.W."/>
        </authorList>
    </citation>
    <scope>NUCLEOTIDE SEQUENCE</scope>
    <source>
        <strain evidence="1">KCKM 0438</strain>
    </source>
</reference>
<evidence type="ECO:0008006" key="3">
    <source>
        <dbReference type="Google" id="ProtNLM"/>
    </source>
</evidence>
<dbReference type="EMBL" id="CP133787">
    <property type="protein sequence ID" value="WMX69630.1"/>
    <property type="molecule type" value="Genomic_DNA"/>
</dbReference>
<evidence type="ECO:0000313" key="2">
    <source>
        <dbReference type="Proteomes" id="UP001254658"/>
    </source>
</evidence>
<reference evidence="1" key="1">
    <citation type="journal article" date="2022" name="Microbiol. Spectr.">
        <title>Optimizing Conditions in the Acid Tolerance Test for Potential Probiotics Using Response Surface Methodology.</title>
        <authorList>
            <person name="Ko H.I."/>
            <person name="Jeong C.H."/>
            <person name="Hong S.W."/>
            <person name="Eun J.B."/>
            <person name="Kim T.W."/>
        </authorList>
    </citation>
    <scope>NUCLEOTIDE SEQUENCE</scope>
    <source>
        <strain evidence="1">KCKM 0438</strain>
    </source>
</reference>
<accession>A0AAX4A794</accession>
<dbReference type="RefSeq" id="WP_309558368.1">
    <property type="nucleotide sequence ID" value="NZ_CP133787.1"/>
</dbReference>
<dbReference type="Proteomes" id="UP001254658">
    <property type="component" value="Chromosome"/>
</dbReference>